<protein>
    <recommendedName>
        <fullName evidence="3">Lipoprotein</fullName>
    </recommendedName>
</protein>
<comment type="caution">
    <text evidence="1">The sequence shown here is derived from an EMBL/GenBank/DDBJ whole genome shotgun (WGS) entry which is preliminary data.</text>
</comment>
<evidence type="ECO:0008006" key="3">
    <source>
        <dbReference type="Google" id="ProtNLM"/>
    </source>
</evidence>
<organism evidence="1 2">
    <name type="scientific">Xylanibacter rodentium</name>
    <dbReference type="NCBI Taxonomy" id="2736289"/>
    <lineage>
        <taxon>Bacteria</taxon>
        <taxon>Pseudomonadati</taxon>
        <taxon>Bacteroidota</taxon>
        <taxon>Bacteroidia</taxon>
        <taxon>Bacteroidales</taxon>
        <taxon>Prevotellaceae</taxon>
        <taxon>Xylanibacter</taxon>
    </lineage>
</organism>
<dbReference type="GeneID" id="82158038"/>
<evidence type="ECO:0000313" key="2">
    <source>
        <dbReference type="Proteomes" id="UP001193734"/>
    </source>
</evidence>
<name>A0ABX2AVE2_9BACT</name>
<dbReference type="PROSITE" id="PS51257">
    <property type="entry name" value="PROKAR_LIPOPROTEIN"/>
    <property type="match status" value="1"/>
</dbReference>
<dbReference type="EMBL" id="JABKKE010000015">
    <property type="protein sequence ID" value="NPE14590.1"/>
    <property type="molecule type" value="Genomic_DNA"/>
</dbReference>
<reference evidence="1 2" key="1">
    <citation type="submission" date="2020-05" db="EMBL/GenBank/DDBJ databases">
        <title>Distinct polysaccharide utilization as determinants for interspecies competition between intestinal Prevotella spp.</title>
        <authorList>
            <person name="Galvez E.J.C."/>
            <person name="Iljazovic A."/>
            <person name="Strowig T."/>
        </authorList>
    </citation>
    <scope>NUCLEOTIDE SEQUENCE [LARGE SCALE GENOMIC DNA]</scope>
    <source>
        <strain evidence="1 2">PROD</strain>
    </source>
</reference>
<accession>A0ABX2AVE2</accession>
<sequence>MKYNDIGKRHIKWVFSTVLFIIGMSACNHNERYKETILKMTSRPVNLSKDKMELVYCNTKDSTTQSNMDETKEYLWVVYADSFVCSSCKLSELHYWNEFIYESKKMSDNVDFCFIFSPKKEDENTFMFTVRSLKFATSIYLDSSNSFHHNNPQIPNDQRFHTFLLNGDKKILLVGDPVKNEKINKLFQEIVADNKKQSLFKSQIP</sequence>
<keyword evidence="2" id="KW-1185">Reference proteome</keyword>
<proteinExistence type="predicted"/>
<dbReference type="RefSeq" id="WP_172174269.1">
    <property type="nucleotide sequence ID" value="NZ_CASGKG010000021.1"/>
</dbReference>
<dbReference type="Proteomes" id="UP001193734">
    <property type="component" value="Unassembled WGS sequence"/>
</dbReference>
<evidence type="ECO:0000313" key="1">
    <source>
        <dbReference type="EMBL" id="NPE14590.1"/>
    </source>
</evidence>
<gene>
    <name evidence="1" type="ORF">HPS55_09715</name>
</gene>